<keyword evidence="2" id="KW-1185">Reference proteome</keyword>
<gene>
    <name evidence="1" type="ORF">WHI96_16945</name>
</gene>
<evidence type="ECO:0000313" key="2">
    <source>
        <dbReference type="Proteomes" id="UP001464923"/>
    </source>
</evidence>
<accession>A0ABV1K036</accession>
<dbReference type="RefSeq" id="WP_345645913.1">
    <property type="nucleotide sequence ID" value="NZ_BAABLY010000039.1"/>
</dbReference>
<name>A0ABV1K036_9PSEU</name>
<evidence type="ECO:0000313" key="1">
    <source>
        <dbReference type="EMBL" id="MEQ3540508.1"/>
    </source>
</evidence>
<sequence>MRALHDGTAADVPTGDELVVHRFVDGPVRTRRVSGGTCAAAEAAPGRGGVLDTVHPTGLYLSVSALRVRRSR</sequence>
<organism evidence="1 2">
    <name type="scientific">Pseudonocardia tropica</name>
    <dbReference type="NCBI Taxonomy" id="681289"/>
    <lineage>
        <taxon>Bacteria</taxon>
        <taxon>Bacillati</taxon>
        <taxon>Actinomycetota</taxon>
        <taxon>Actinomycetes</taxon>
        <taxon>Pseudonocardiales</taxon>
        <taxon>Pseudonocardiaceae</taxon>
        <taxon>Pseudonocardia</taxon>
    </lineage>
</organism>
<dbReference type="EMBL" id="JBEDNP010000009">
    <property type="protein sequence ID" value="MEQ3540508.1"/>
    <property type="molecule type" value="Genomic_DNA"/>
</dbReference>
<protein>
    <submittedName>
        <fullName evidence="1">Uncharacterized protein</fullName>
    </submittedName>
</protein>
<reference evidence="1 2" key="1">
    <citation type="submission" date="2024-03" db="EMBL/GenBank/DDBJ databases">
        <title>Draft genome sequence of Pseudonocardia tropica JCM 19149.</title>
        <authorList>
            <person name="Butdee W."/>
            <person name="Duangmal K."/>
        </authorList>
    </citation>
    <scope>NUCLEOTIDE SEQUENCE [LARGE SCALE GENOMIC DNA]</scope>
    <source>
        <strain evidence="1 2">JCM 19149</strain>
    </source>
</reference>
<dbReference type="Proteomes" id="UP001464923">
    <property type="component" value="Unassembled WGS sequence"/>
</dbReference>
<proteinExistence type="predicted"/>
<comment type="caution">
    <text evidence="1">The sequence shown here is derived from an EMBL/GenBank/DDBJ whole genome shotgun (WGS) entry which is preliminary data.</text>
</comment>